<sequence length="146" mass="16168">MTSFYCLVVGLIFISYLDIRYRRVNNKYLAVVLMFIGLVLWREQHFPYNVAIIVCVLVVGVLLSNLRILGAADSKLIAILLLAIPPKLIVLLVFFTAVGVLISCIVFYAAVWCDRVERAKGIPLVPAISAAGLFCVWISLINGLVL</sequence>
<dbReference type="Gene3D" id="1.20.120.1220">
    <property type="match status" value="1"/>
</dbReference>
<comment type="caution">
    <text evidence="3">The sequence shown here is derived from an EMBL/GenBank/DDBJ whole genome shotgun (WGS) entry which is preliminary data.</text>
</comment>
<keyword evidence="1" id="KW-0472">Membrane</keyword>
<dbReference type="InterPro" id="IPR000045">
    <property type="entry name" value="Prepilin_IV_endopep_pep"/>
</dbReference>
<evidence type="ECO:0000313" key="4">
    <source>
        <dbReference type="Proteomes" id="UP001629953"/>
    </source>
</evidence>
<accession>A0ABW9G271</accession>
<reference evidence="3 4" key="1">
    <citation type="journal article" date="2013" name="Int. J. Syst. Evol. Microbiol.">
        <title>Celerinatantimonas yamalensis sp. nov., a cold-adapted diazotrophic bacterium from a cold permafrost brine.</title>
        <authorList>
            <person name="Shcherbakova V."/>
            <person name="Chuvilskaya N."/>
            <person name="Rivkina E."/>
            <person name="Demidov N."/>
            <person name="Uchaeva V."/>
            <person name="Suetin S."/>
            <person name="Suzina N."/>
            <person name="Gilichinsky D."/>
        </authorList>
    </citation>
    <scope>NUCLEOTIDE SEQUENCE [LARGE SCALE GENOMIC DNA]</scope>
    <source>
        <strain evidence="3 4">C7</strain>
    </source>
</reference>
<evidence type="ECO:0000259" key="2">
    <source>
        <dbReference type="Pfam" id="PF01478"/>
    </source>
</evidence>
<dbReference type="Proteomes" id="UP001629953">
    <property type="component" value="Unassembled WGS sequence"/>
</dbReference>
<dbReference type="EC" id="3.4.23.43" evidence="3"/>
<keyword evidence="3" id="KW-0378">Hydrolase</keyword>
<gene>
    <name evidence="3" type="ORF">ABUE30_00880</name>
</gene>
<feature type="transmembrane region" description="Helical" evidence="1">
    <location>
        <begin position="24"/>
        <end position="42"/>
    </location>
</feature>
<dbReference type="EMBL" id="JBEQCT010000001">
    <property type="protein sequence ID" value="MFM2483643.1"/>
    <property type="molecule type" value="Genomic_DNA"/>
</dbReference>
<keyword evidence="1" id="KW-0812">Transmembrane</keyword>
<evidence type="ECO:0000313" key="3">
    <source>
        <dbReference type="EMBL" id="MFM2483643.1"/>
    </source>
</evidence>
<keyword evidence="4" id="KW-1185">Reference proteome</keyword>
<feature type="transmembrane region" description="Helical" evidence="1">
    <location>
        <begin position="48"/>
        <end position="68"/>
    </location>
</feature>
<dbReference type="RefSeq" id="WP_408621784.1">
    <property type="nucleotide sequence ID" value="NZ_JBEQCT010000001.1"/>
</dbReference>
<dbReference type="Pfam" id="PF01478">
    <property type="entry name" value="Peptidase_A24"/>
    <property type="match status" value="1"/>
</dbReference>
<dbReference type="GO" id="GO:0004190">
    <property type="term" value="F:aspartic-type endopeptidase activity"/>
    <property type="evidence" value="ECO:0007669"/>
    <property type="project" value="UniProtKB-EC"/>
</dbReference>
<feature type="domain" description="Prepilin type IV endopeptidase peptidase" evidence="2">
    <location>
        <begin position="7"/>
        <end position="102"/>
    </location>
</feature>
<evidence type="ECO:0000256" key="1">
    <source>
        <dbReference type="SAM" id="Phobius"/>
    </source>
</evidence>
<protein>
    <submittedName>
        <fullName evidence="3">Prepilin peptidase</fullName>
        <ecNumber evidence="3">3.4.23.43</ecNumber>
    </submittedName>
</protein>
<name>A0ABW9G271_9GAMM</name>
<feature type="transmembrane region" description="Helical" evidence="1">
    <location>
        <begin position="124"/>
        <end position="145"/>
    </location>
</feature>
<feature type="transmembrane region" description="Helical" evidence="1">
    <location>
        <begin position="88"/>
        <end position="112"/>
    </location>
</feature>
<organism evidence="3 4">
    <name type="scientific">Celerinatantimonas yamalensis</name>
    <dbReference type="NCBI Taxonomy" id="559956"/>
    <lineage>
        <taxon>Bacteria</taxon>
        <taxon>Pseudomonadati</taxon>
        <taxon>Pseudomonadota</taxon>
        <taxon>Gammaproteobacteria</taxon>
        <taxon>Celerinatantimonadaceae</taxon>
        <taxon>Celerinatantimonas</taxon>
    </lineage>
</organism>
<proteinExistence type="predicted"/>
<keyword evidence="1" id="KW-1133">Transmembrane helix</keyword>